<evidence type="ECO:0000259" key="9">
    <source>
        <dbReference type="Pfam" id="PF00535"/>
    </source>
</evidence>
<dbReference type="InterPro" id="IPR001173">
    <property type="entry name" value="Glyco_trans_2-like"/>
</dbReference>
<feature type="transmembrane region" description="Helical" evidence="8">
    <location>
        <begin position="280"/>
        <end position="305"/>
    </location>
</feature>
<dbReference type="Pfam" id="PF00535">
    <property type="entry name" value="Glycos_transf_2"/>
    <property type="match status" value="1"/>
</dbReference>
<dbReference type="PANTHER" id="PTHR48090">
    <property type="entry name" value="UNDECAPRENYL-PHOSPHATE 4-DEOXY-4-FORMAMIDO-L-ARABINOSE TRANSFERASE-RELATED"/>
    <property type="match status" value="1"/>
</dbReference>
<dbReference type="InterPro" id="IPR029044">
    <property type="entry name" value="Nucleotide-diphossugar_trans"/>
</dbReference>
<dbReference type="GO" id="GO:0005886">
    <property type="term" value="C:plasma membrane"/>
    <property type="evidence" value="ECO:0007669"/>
    <property type="project" value="TreeGrafter"/>
</dbReference>
<evidence type="ECO:0000256" key="3">
    <source>
        <dbReference type="ARBA" id="ARBA00022679"/>
    </source>
</evidence>
<reference evidence="10 11" key="1">
    <citation type="submission" date="2019-02" db="EMBL/GenBank/DDBJ databases">
        <title>Deep-cultivation of Planctomycetes and their phenomic and genomic characterization uncovers novel biology.</title>
        <authorList>
            <person name="Wiegand S."/>
            <person name="Jogler M."/>
            <person name="Boedeker C."/>
            <person name="Pinto D."/>
            <person name="Vollmers J."/>
            <person name="Rivas-Marin E."/>
            <person name="Kohn T."/>
            <person name="Peeters S.H."/>
            <person name="Heuer A."/>
            <person name="Rast P."/>
            <person name="Oberbeckmann S."/>
            <person name="Bunk B."/>
            <person name="Jeske O."/>
            <person name="Meyerdierks A."/>
            <person name="Storesund J.E."/>
            <person name="Kallscheuer N."/>
            <person name="Luecker S."/>
            <person name="Lage O.M."/>
            <person name="Pohl T."/>
            <person name="Merkel B.J."/>
            <person name="Hornburger P."/>
            <person name="Mueller R.-W."/>
            <person name="Bruemmer F."/>
            <person name="Labrenz M."/>
            <person name="Spormann A.M."/>
            <person name="Op den Camp H."/>
            <person name="Overmann J."/>
            <person name="Amann R."/>
            <person name="Jetten M.S.M."/>
            <person name="Mascher T."/>
            <person name="Medema M.H."/>
            <person name="Devos D.P."/>
            <person name="Kaster A.-K."/>
            <person name="Ovreas L."/>
            <person name="Rohde M."/>
            <person name="Galperin M.Y."/>
            <person name="Jogler C."/>
        </authorList>
    </citation>
    <scope>NUCLEOTIDE SEQUENCE [LARGE SCALE GENOMIC DNA]</scope>
    <source>
        <strain evidence="10 11">HG66A1</strain>
    </source>
</reference>
<dbReference type="InterPro" id="IPR050256">
    <property type="entry name" value="Glycosyltransferase_2"/>
</dbReference>
<keyword evidence="6 8" id="KW-0472">Membrane</keyword>
<dbReference type="Gene3D" id="3.90.550.10">
    <property type="entry name" value="Spore Coat Polysaccharide Biosynthesis Protein SpsA, Chain A"/>
    <property type="match status" value="1"/>
</dbReference>
<feature type="transmembrane region" description="Helical" evidence="8">
    <location>
        <begin position="247"/>
        <end position="268"/>
    </location>
</feature>
<dbReference type="CDD" id="cd04187">
    <property type="entry name" value="DPM1_like_bac"/>
    <property type="match status" value="1"/>
</dbReference>
<evidence type="ECO:0000256" key="8">
    <source>
        <dbReference type="SAM" id="Phobius"/>
    </source>
</evidence>
<gene>
    <name evidence="10" type="ORF">HG66A1_25260</name>
</gene>
<dbReference type="PANTHER" id="PTHR48090:SF1">
    <property type="entry name" value="PROPHAGE BACTOPRENOL GLUCOSYL TRANSFERASE HOMOLOG"/>
    <property type="match status" value="1"/>
</dbReference>
<keyword evidence="4 8" id="KW-0812">Transmembrane</keyword>
<dbReference type="GO" id="GO:0016757">
    <property type="term" value="F:glycosyltransferase activity"/>
    <property type="evidence" value="ECO:0007669"/>
    <property type="project" value="UniProtKB-KW"/>
</dbReference>
<proteinExistence type="predicted"/>
<dbReference type="Proteomes" id="UP000320421">
    <property type="component" value="Chromosome"/>
</dbReference>
<keyword evidence="3" id="KW-0808">Transferase</keyword>
<evidence type="ECO:0000256" key="2">
    <source>
        <dbReference type="ARBA" id="ARBA00022676"/>
    </source>
</evidence>
<dbReference type="RefSeq" id="WP_145183974.1">
    <property type="nucleotide sequence ID" value="NZ_CP036266.1"/>
</dbReference>
<sequence length="361" mass="40325">MSAASDIQSKKDSARKPVTDVLISVVLPVFNEESVLAELQQAVEEALQTVGSQYEIIFVNDGSSDKSGQILDELAELNPRVRVLHFAKNFGHQAAVQAGLLHATGDAIVIMDSDMQDSPTAIVDFVETWQSGYDVVYAVRTKRKENRLKRWAFQTFHKLLNKISHTPIPRDAGNFGLIDRKVAIQIAQLNDRDRYFPGLRSWVGYRQTGIQVERMARYDDNPRVSFVQLCRLAKTAIFSFSFLPLTIFYLIAALSTLVCLALISFVLYHKLFTGLAIPGWASTTITASFFGALNALGIGILGEYVTRIYDQVRARPMYIVGTKTNFTNPEIEAPLLARQNQPQSETAPVSRHLDPEYSGQH</sequence>
<evidence type="ECO:0000256" key="5">
    <source>
        <dbReference type="ARBA" id="ARBA00022989"/>
    </source>
</evidence>
<evidence type="ECO:0000256" key="1">
    <source>
        <dbReference type="ARBA" id="ARBA00004141"/>
    </source>
</evidence>
<dbReference type="EMBL" id="CP036266">
    <property type="protein sequence ID" value="QDT20737.1"/>
    <property type="molecule type" value="Genomic_DNA"/>
</dbReference>
<organism evidence="10 11">
    <name type="scientific">Gimesia chilikensis</name>
    <dbReference type="NCBI Taxonomy" id="2605989"/>
    <lineage>
        <taxon>Bacteria</taxon>
        <taxon>Pseudomonadati</taxon>
        <taxon>Planctomycetota</taxon>
        <taxon>Planctomycetia</taxon>
        <taxon>Planctomycetales</taxon>
        <taxon>Planctomycetaceae</taxon>
        <taxon>Gimesia</taxon>
    </lineage>
</organism>
<name>A0A517PMX4_9PLAN</name>
<dbReference type="SUPFAM" id="SSF53448">
    <property type="entry name" value="Nucleotide-diphospho-sugar transferases"/>
    <property type="match status" value="1"/>
</dbReference>
<evidence type="ECO:0000313" key="10">
    <source>
        <dbReference type="EMBL" id="QDT20737.1"/>
    </source>
</evidence>
<evidence type="ECO:0000313" key="11">
    <source>
        <dbReference type="Proteomes" id="UP000320421"/>
    </source>
</evidence>
<accession>A0A517PMX4</accession>
<dbReference type="OrthoDB" id="9807778at2"/>
<feature type="region of interest" description="Disordered" evidence="7">
    <location>
        <begin position="337"/>
        <end position="361"/>
    </location>
</feature>
<comment type="subcellular location">
    <subcellularLocation>
        <location evidence="1">Membrane</location>
        <topology evidence="1">Multi-pass membrane protein</topology>
    </subcellularLocation>
</comment>
<keyword evidence="11" id="KW-1185">Reference proteome</keyword>
<protein>
    <recommendedName>
        <fullName evidence="9">Glycosyltransferase 2-like domain-containing protein</fullName>
    </recommendedName>
</protein>
<dbReference type="AlphaFoldDB" id="A0A517PMX4"/>
<feature type="domain" description="Glycosyltransferase 2-like" evidence="9">
    <location>
        <begin position="24"/>
        <end position="183"/>
    </location>
</feature>
<evidence type="ECO:0000256" key="7">
    <source>
        <dbReference type="SAM" id="MobiDB-lite"/>
    </source>
</evidence>
<keyword evidence="5 8" id="KW-1133">Transmembrane helix</keyword>
<evidence type="ECO:0000256" key="4">
    <source>
        <dbReference type="ARBA" id="ARBA00022692"/>
    </source>
</evidence>
<keyword evidence="2" id="KW-0328">Glycosyltransferase</keyword>
<feature type="compositionally biased region" description="Polar residues" evidence="7">
    <location>
        <begin position="338"/>
        <end position="347"/>
    </location>
</feature>
<evidence type="ECO:0000256" key="6">
    <source>
        <dbReference type="ARBA" id="ARBA00023136"/>
    </source>
</evidence>